<name>X1PV87_9ZZZZ</name>
<dbReference type="AlphaFoldDB" id="X1PV87"/>
<evidence type="ECO:0000256" key="1">
    <source>
        <dbReference type="SAM" id="Phobius"/>
    </source>
</evidence>
<accession>X1PV87</accession>
<protein>
    <submittedName>
        <fullName evidence="2">Uncharacterized protein</fullName>
    </submittedName>
</protein>
<dbReference type="Gene3D" id="2.60.120.1140">
    <property type="entry name" value="Protein of unknown function DUF192"/>
    <property type="match status" value="1"/>
</dbReference>
<feature type="transmembrane region" description="Helical" evidence="1">
    <location>
        <begin position="89"/>
        <end position="111"/>
    </location>
</feature>
<dbReference type="InterPro" id="IPR003795">
    <property type="entry name" value="DUF192"/>
</dbReference>
<gene>
    <name evidence="2" type="ORF">S12H4_00880</name>
</gene>
<reference evidence="2" key="1">
    <citation type="journal article" date="2014" name="Front. Microbiol.">
        <title>High frequency of phylogenetically diverse reductive dehalogenase-homologous genes in deep subseafloor sedimentary metagenomes.</title>
        <authorList>
            <person name="Kawai M."/>
            <person name="Futagami T."/>
            <person name="Toyoda A."/>
            <person name="Takaki Y."/>
            <person name="Nishi S."/>
            <person name="Hori S."/>
            <person name="Arai W."/>
            <person name="Tsubouchi T."/>
            <person name="Morono Y."/>
            <person name="Uchiyama I."/>
            <person name="Ito T."/>
            <person name="Fujiyama A."/>
            <person name="Inagaki F."/>
            <person name="Takami H."/>
        </authorList>
    </citation>
    <scope>NUCLEOTIDE SEQUENCE</scope>
    <source>
        <strain evidence="2">Expedition CK06-06</strain>
    </source>
</reference>
<dbReference type="Pfam" id="PF02643">
    <property type="entry name" value="DUF192"/>
    <property type="match status" value="1"/>
</dbReference>
<evidence type="ECO:0000313" key="2">
    <source>
        <dbReference type="EMBL" id="GAI60147.1"/>
    </source>
</evidence>
<feature type="non-terminal residue" evidence="2">
    <location>
        <position position="210"/>
    </location>
</feature>
<comment type="caution">
    <text evidence="2">The sequence shown here is derived from an EMBL/GenBank/DDBJ whole genome shotgun (WGS) entry which is preliminary data.</text>
</comment>
<organism evidence="2">
    <name type="scientific">marine sediment metagenome</name>
    <dbReference type="NCBI Taxonomy" id="412755"/>
    <lineage>
        <taxon>unclassified sequences</taxon>
        <taxon>metagenomes</taxon>
        <taxon>ecological metagenomes</taxon>
    </lineage>
</organism>
<sequence>MLFILPAKQQVTVDTRQMLFPLDIIFISDDTVIDVARNIQPGYLVTEETSCDMFLEVNAGEADGVEAGDAVSTAIIQQPGMDLSQVISFAIPLAVLGFVCAMVGGMAGLIGGSSSPPKQLRPERTVTVKCPICRKEIEIPEYDRVGRSEALRKHIEAEHSHHSNELGKVHFIGDCKVVNGLCHTHGYSVSKTVRCSKSPLTDEEWAAAWK</sequence>
<dbReference type="InterPro" id="IPR038695">
    <property type="entry name" value="Saro_0823-like_sf"/>
</dbReference>
<proteinExistence type="predicted"/>
<keyword evidence="1" id="KW-0472">Membrane</keyword>
<keyword evidence="1" id="KW-1133">Transmembrane helix</keyword>
<keyword evidence="1" id="KW-0812">Transmembrane</keyword>
<dbReference type="EMBL" id="BARW01000140">
    <property type="protein sequence ID" value="GAI60147.1"/>
    <property type="molecule type" value="Genomic_DNA"/>
</dbReference>